<gene>
    <name evidence="1" type="ORF">EX191_02320</name>
</gene>
<sequence length="78" mass="8389">MSKCYLVVTGTILSALSIRKGIVDFHIFRGCEELHKSAALSGTDVLTCGVTLCGFWPAGTDVPPRPLPNPTTRLCLLE</sequence>
<accession>A0ABX1HS61</accession>
<dbReference type="Proteomes" id="UP000778757">
    <property type="component" value="Unassembled WGS sequence"/>
</dbReference>
<comment type="caution">
    <text evidence="1">The sequence shown here is derived from an EMBL/GenBank/DDBJ whole genome shotgun (WGS) entry which is preliminary data.</text>
</comment>
<proteinExistence type="predicted"/>
<keyword evidence="2" id="KW-1185">Reference proteome</keyword>
<protein>
    <recommendedName>
        <fullName evidence="3">Secreted protein</fullName>
    </recommendedName>
</protein>
<organism evidence="1 2">
    <name type="scientific">Vibrio chemaguriensis</name>
    <dbReference type="NCBI Taxonomy" id="2527672"/>
    <lineage>
        <taxon>Bacteria</taxon>
        <taxon>Pseudomonadati</taxon>
        <taxon>Pseudomonadota</taxon>
        <taxon>Gammaproteobacteria</taxon>
        <taxon>Vibrionales</taxon>
        <taxon>Vibrionaceae</taxon>
        <taxon>Vibrio</taxon>
    </lineage>
</organism>
<evidence type="ECO:0008006" key="3">
    <source>
        <dbReference type="Google" id="ProtNLM"/>
    </source>
</evidence>
<dbReference type="EMBL" id="SHOE01000001">
    <property type="protein sequence ID" value="NKJ66615.1"/>
    <property type="molecule type" value="Genomic_DNA"/>
</dbReference>
<reference evidence="1 2" key="1">
    <citation type="journal article" date="2019" name="Curr. Microbiol.">
        <title>Vibrio chemaguriensis sp. nov., from Sundarbans, Bay of Bengal.</title>
        <authorList>
            <person name="Ghosh A."/>
            <person name="Bhadury P."/>
        </authorList>
    </citation>
    <scope>NUCLEOTIDE SEQUENCE [LARGE SCALE GENOMIC DNA]</scope>
    <source>
        <strain evidence="1 2">Iso1</strain>
    </source>
</reference>
<evidence type="ECO:0000313" key="1">
    <source>
        <dbReference type="EMBL" id="NKJ66615.1"/>
    </source>
</evidence>
<name>A0ABX1HS61_9VIBR</name>
<evidence type="ECO:0000313" key="2">
    <source>
        <dbReference type="Proteomes" id="UP000778757"/>
    </source>
</evidence>